<evidence type="ECO:0000313" key="3">
    <source>
        <dbReference type="Proteomes" id="UP000729402"/>
    </source>
</evidence>
<reference evidence="2" key="2">
    <citation type="submission" date="2021-02" db="EMBL/GenBank/DDBJ databases">
        <authorList>
            <person name="Kimball J.A."/>
            <person name="Haas M.W."/>
            <person name="Macchietto M."/>
            <person name="Kono T."/>
            <person name="Duquette J."/>
            <person name="Shao M."/>
        </authorList>
    </citation>
    <scope>NUCLEOTIDE SEQUENCE</scope>
    <source>
        <tissue evidence="2">Fresh leaf tissue</tissue>
    </source>
</reference>
<evidence type="ECO:0000256" key="1">
    <source>
        <dbReference type="SAM" id="MobiDB-lite"/>
    </source>
</evidence>
<dbReference type="AlphaFoldDB" id="A0A8J5W7U5"/>
<accession>A0A8J5W7U5</accession>
<proteinExistence type="predicted"/>
<keyword evidence="3" id="KW-1185">Reference proteome</keyword>
<organism evidence="2 3">
    <name type="scientific">Zizania palustris</name>
    <name type="common">Northern wild rice</name>
    <dbReference type="NCBI Taxonomy" id="103762"/>
    <lineage>
        <taxon>Eukaryota</taxon>
        <taxon>Viridiplantae</taxon>
        <taxon>Streptophyta</taxon>
        <taxon>Embryophyta</taxon>
        <taxon>Tracheophyta</taxon>
        <taxon>Spermatophyta</taxon>
        <taxon>Magnoliopsida</taxon>
        <taxon>Liliopsida</taxon>
        <taxon>Poales</taxon>
        <taxon>Poaceae</taxon>
        <taxon>BOP clade</taxon>
        <taxon>Oryzoideae</taxon>
        <taxon>Oryzeae</taxon>
        <taxon>Zizaniinae</taxon>
        <taxon>Zizania</taxon>
    </lineage>
</organism>
<comment type="caution">
    <text evidence="2">The sequence shown here is derived from an EMBL/GenBank/DDBJ whole genome shotgun (WGS) entry which is preliminary data.</text>
</comment>
<gene>
    <name evidence="2" type="ORF">GUJ93_ZPchr0010g9950</name>
</gene>
<sequence>MVGGGGEAAKSPPSGGGKRGRDPEEDVYVDNLHSHKRYLCEVGLYPAPPSPWMLLCMCRRFGDLVAFLGRNWGREWLSCSDSERFLG</sequence>
<dbReference type="PANTHER" id="PTHR35717:SF1">
    <property type="entry name" value="OS05G0156200 PROTEIN"/>
    <property type="match status" value="1"/>
</dbReference>
<protein>
    <submittedName>
        <fullName evidence="2">Uncharacterized protein</fullName>
    </submittedName>
</protein>
<dbReference type="PANTHER" id="PTHR35717">
    <property type="entry name" value="OS05G0156200 PROTEIN"/>
    <property type="match status" value="1"/>
</dbReference>
<evidence type="ECO:0000313" key="2">
    <source>
        <dbReference type="EMBL" id="KAG8084758.1"/>
    </source>
</evidence>
<dbReference type="EMBL" id="JAAALK010000082">
    <property type="protein sequence ID" value="KAG8084758.1"/>
    <property type="molecule type" value="Genomic_DNA"/>
</dbReference>
<name>A0A8J5W7U5_ZIZPA</name>
<dbReference type="OrthoDB" id="637546at2759"/>
<dbReference type="Proteomes" id="UP000729402">
    <property type="component" value="Unassembled WGS sequence"/>
</dbReference>
<feature type="region of interest" description="Disordered" evidence="1">
    <location>
        <begin position="1"/>
        <end position="25"/>
    </location>
</feature>
<reference evidence="2" key="1">
    <citation type="journal article" date="2021" name="bioRxiv">
        <title>Whole Genome Assembly and Annotation of Northern Wild Rice, Zizania palustris L., Supports a Whole Genome Duplication in the Zizania Genus.</title>
        <authorList>
            <person name="Haas M."/>
            <person name="Kono T."/>
            <person name="Macchietto M."/>
            <person name="Millas R."/>
            <person name="McGilp L."/>
            <person name="Shao M."/>
            <person name="Duquette J."/>
            <person name="Hirsch C.N."/>
            <person name="Kimball J."/>
        </authorList>
    </citation>
    <scope>NUCLEOTIDE SEQUENCE</scope>
    <source>
        <tissue evidence="2">Fresh leaf tissue</tissue>
    </source>
</reference>